<comment type="similarity">
    <text evidence="6">Belongs to the peptidase M48 family.</text>
</comment>
<evidence type="ECO:0000313" key="9">
    <source>
        <dbReference type="Proteomes" id="UP000501168"/>
    </source>
</evidence>
<dbReference type="RefSeq" id="WP_166913805.1">
    <property type="nucleotide sequence ID" value="NZ_CP050253.1"/>
</dbReference>
<comment type="cofactor">
    <cofactor evidence="6">
        <name>Zn(2+)</name>
        <dbReference type="ChEBI" id="CHEBI:29105"/>
    </cofactor>
    <text evidence="6">Binds 1 zinc ion per subunit.</text>
</comment>
<dbReference type="Pfam" id="PF01435">
    <property type="entry name" value="Peptidase_M48"/>
    <property type="match status" value="2"/>
</dbReference>
<dbReference type="InterPro" id="IPR051156">
    <property type="entry name" value="Mito/Outer_Membr_Metalloprot"/>
</dbReference>
<dbReference type="GO" id="GO:0046872">
    <property type="term" value="F:metal ion binding"/>
    <property type="evidence" value="ECO:0007669"/>
    <property type="project" value="UniProtKB-KW"/>
</dbReference>
<sequence>MLIKFSQRVLLLIVILLTGCQNQPTVSSYPPENFASLTEQDIIEISRQFCADQDSTAFLLAKDSNYQKRLNHLADTLGYQLHGQTLNYRVYLDSNINAWSTASGCIRVTTGMLKAFTDSEIQAVIAHEFGHIELQHKLRSFQHAQRVEMGKDINSIAIYVEEEFAHKLEIEADNYALAYLQKHNLDASGMLTMFDKMPQDNNQVLSTHPTSAERLNNIKNKLKLNQ</sequence>
<dbReference type="KEGG" id="orb:IPMB12_00250"/>
<organism evidence="8 9">
    <name type="scientific">Zophobihabitans entericus</name>
    <dbReference type="NCBI Taxonomy" id="1635327"/>
    <lineage>
        <taxon>Bacteria</taxon>
        <taxon>Pseudomonadati</taxon>
        <taxon>Pseudomonadota</taxon>
        <taxon>Gammaproteobacteria</taxon>
        <taxon>Orbales</taxon>
        <taxon>Orbaceae</taxon>
        <taxon>Zophobihabitans</taxon>
    </lineage>
</organism>
<reference evidence="8 9" key="1">
    <citation type="submission" date="2020-03" db="EMBL/GenBank/DDBJ databases">
        <title>Complete genome sequence of Orbus sp. IPMB12 (BCRC 80908).</title>
        <authorList>
            <person name="Lo W.-S."/>
            <person name="Chang T.-H."/>
            <person name="Kuo C.-H."/>
        </authorList>
    </citation>
    <scope>NUCLEOTIDE SEQUENCE [LARGE SCALE GENOMIC DNA]</scope>
    <source>
        <strain evidence="8 9">IPMB12</strain>
    </source>
</reference>
<keyword evidence="3 6" id="KW-0378">Hydrolase</keyword>
<keyword evidence="5 6" id="KW-0482">Metalloprotease</keyword>
<keyword evidence="2" id="KW-0479">Metal-binding</keyword>
<proteinExistence type="inferred from homology"/>
<dbReference type="EMBL" id="CP050253">
    <property type="protein sequence ID" value="QIQ20246.1"/>
    <property type="molecule type" value="Genomic_DNA"/>
</dbReference>
<dbReference type="PANTHER" id="PTHR22726">
    <property type="entry name" value="METALLOENDOPEPTIDASE OMA1"/>
    <property type="match status" value="1"/>
</dbReference>
<evidence type="ECO:0000256" key="1">
    <source>
        <dbReference type="ARBA" id="ARBA00022670"/>
    </source>
</evidence>
<keyword evidence="1 6" id="KW-0645">Protease</keyword>
<dbReference type="GO" id="GO:0004222">
    <property type="term" value="F:metalloendopeptidase activity"/>
    <property type="evidence" value="ECO:0007669"/>
    <property type="project" value="InterPro"/>
</dbReference>
<evidence type="ECO:0000259" key="7">
    <source>
        <dbReference type="Pfam" id="PF01435"/>
    </source>
</evidence>
<feature type="domain" description="Peptidase M48" evidence="7">
    <location>
        <begin position="164"/>
        <end position="220"/>
    </location>
</feature>
<keyword evidence="9" id="KW-1185">Reference proteome</keyword>
<protein>
    <submittedName>
        <fullName evidence="8">M48 family metalloprotease</fullName>
    </submittedName>
</protein>
<evidence type="ECO:0000256" key="6">
    <source>
        <dbReference type="RuleBase" id="RU003983"/>
    </source>
</evidence>
<evidence type="ECO:0000256" key="5">
    <source>
        <dbReference type="ARBA" id="ARBA00023049"/>
    </source>
</evidence>
<accession>A0A6G9I7R6</accession>
<dbReference type="Gene3D" id="3.30.2010.10">
    <property type="entry name" value="Metalloproteases ('zincins'), catalytic domain"/>
    <property type="match status" value="1"/>
</dbReference>
<dbReference type="Proteomes" id="UP000501168">
    <property type="component" value="Chromosome"/>
</dbReference>
<dbReference type="AlphaFoldDB" id="A0A6G9I7R6"/>
<dbReference type="PANTHER" id="PTHR22726:SF8">
    <property type="entry name" value="METALLOPROTEASE YCAL"/>
    <property type="match status" value="1"/>
</dbReference>
<evidence type="ECO:0000256" key="3">
    <source>
        <dbReference type="ARBA" id="ARBA00022801"/>
    </source>
</evidence>
<gene>
    <name evidence="8" type="ORF">IPMB12_00250</name>
</gene>
<evidence type="ECO:0000256" key="2">
    <source>
        <dbReference type="ARBA" id="ARBA00022723"/>
    </source>
</evidence>
<dbReference type="InParanoid" id="A0A6G9I7R6"/>
<feature type="domain" description="Peptidase M48" evidence="7">
    <location>
        <begin position="62"/>
        <end position="148"/>
    </location>
</feature>
<dbReference type="InterPro" id="IPR001915">
    <property type="entry name" value="Peptidase_M48"/>
</dbReference>
<dbReference type="GO" id="GO:0016020">
    <property type="term" value="C:membrane"/>
    <property type="evidence" value="ECO:0007669"/>
    <property type="project" value="TreeGrafter"/>
</dbReference>
<evidence type="ECO:0000313" key="8">
    <source>
        <dbReference type="EMBL" id="QIQ20246.1"/>
    </source>
</evidence>
<keyword evidence="4 6" id="KW-0862">Zinc</keyword>
<name>A0A6G9I7R6_9GAMM</name>
<evidence type="ECO:0000256" key="4">
    <source>
        <dbReference type="ARBA" id="ARBA00022833"/>
    </source>
</evidence>
<dbReference type="GO" id="GO:0051603">
    <property type="term" value="P:proteolysis involved in protein catabolic process"/>
    <property type="evidence" value="ECO:0007669"/>
    <property type="project" value="TreeGrafter"/>
</dbReference>
<dbReference type="PROSITE" id="PS51257">
    <property type="entry name" value="PROKAR_LIPOPROTEIN"/>
    <property type="match status" value="1"/>
</dbReference>